<dbReference type="AlphaFoldDB" id="A0AAD9QFP2"/>
<name>A0AAD9QFP2_ACRCE</name>
<reference evidence="1" key="1">
    <citation type="journal article" date="2023" name="G3 (Bethesda)">
        <title>Whole genome assembly and annotation of the endangered Caribbean coral Acropora cervicornis.</title>
        <authorList>
            <person name="Selwyn J.D."/>
            <person name="Vollmer S.V."/>
        </authorList>
    </citation>
    <scope>NUCLEOTIDE SEQUENCE</scope>
    <source>
        <strain evidence="1">K2</strain>
    </source>
</reference>
<dbReference type="EMBL" id="JARQWQ010000036">
    <property type="protein sequence ID" value="KAK2560415.1"/>
    <property type="molecule type" value="Genomic_DNA"/>
</dbReference>
<organism evidence="1 2">
    <name type="scientific">Acropora cervicornis</name>
    <name type="common">Staghorn coral</name>
    <dbReference type="NCBI Taxonomy" id="6130"/>
    <lineage>
        <taxon>Eukaryota</taxon>
        <taxon>Metazoa</taxon>
        <taxon>Cnidaria</taxon>
        <taxon>Anthozoa</taxon>
        <taxon>Hexacorallia</taxon>
        <taxon>Scleractinia</taxon>
        <taxon>Astrocoeniina</taxon>
        <taxon>Acroporidae</taxon>
        <taxon>Acropora</taxon>
    </lineage>
</organism>
<accession>A0AAD9QFP2</accession>
<dbReference type="Proteomes" id="UP001249851">
    <property type="component" value="Unassembled WGS sequence"/>
</dbReference>
<proteinExistence type="predicted"/>
<keyword evidence="2" id="KW-1185">Reference proteome</keyword>
<evidence type="ECO:0000313" key="1">
    <source>
        <dbReference type="EMBL" id="KAK2560415.1"/>
    </source>
</evidence>
<sequence length="160" mass="17589">MGSSFSVLNDTEHHVWISHGINWEVLIAVYQGISFLLTTVAAAGAEAGKTSTKVVGMTATQWTKAEKITNLTVAALSEPLRKAREEASKVQDDDKGFKAHAELIKPGEKYTFSGTLSLTMTVYVMNDKLQLDKRACFTGPTHDSENIYPISQYFTNLDVT</sequence>
<protein>
    <submittedName>
        <fullName evidence="1">Uncharacterized protein</fullName>
    </submittedName>
</protein>
<comment type="caution">
    <text evidence="1">The sequence shown here is derived from an EMBL/GenBank/DDBJ whole genome shotgun (WGS) entry which is preliminary data.</text>
</comment>
<reference evidence="1" key="2">
    <citation type="journal article" date="2023" name="Science">
        <title>Genomic signatures of disease resistance in endangered staghorn corals.</title>
        <authorList>
            <person name="Vollmer S.V."/>
            <person name="Selwyn J.D."/>
            <person name="Despard B.A."/>
            <person name="Roesel C.L."/>
        </authorList>
    </citation>
    <scope>NUCLEOTIDE SEQUENCE</scope>
    <source>
        <strain evidence="1">K2</strain>
    </source>
</reference>
<gene>
    <name evidence="1" type="ORF">P5673_016758</name>
</gene>
<evidence type="ECO:0000313" key="2">
    <source>
        <dbReference type="Proteomes" id="UP001249851"/>
    </source>
</evidence>